<dbReference type="EMBL" id="ATDN01000005">
    <property type="protein sequence ID" value="RWA22395.1"/>
    <property type="molecule type" value="Genomic_DNA"/>
</dbReference>
<dbReference type="AlphaFoldDB" id="A0A439DY34"/>
<keyword evidence="3" id="KW-1185">Reference proteome</keyword>
<evidence type="ECO:0000313" key="2">
    <source>
        <dbReference type="EMBL" id="RWA22395.1"/>
    </source>
</evidence>
<sequence length="140" mass="14307">MVYDPDMLRAVTALWVSTVALAGMAGAATAHAQPPPLPGPCSFTLSAPQVVQVSGVDMVTATVVPAGCLGMFEPKFGVACLHVQGGPGKCAQSTGRETAQVFEPYQPGTTYVSSGRGCGAMFDFTTDPNCQLLGPVTATL</sequence>
<feature type="chain" id="PRO_5019045059" description="Subtilisin inhibitor domain-containing protein" evidence="1">
    <location>
        <begin position="33"/>
        <end position="140"/>
    </location>
</feature>
<evidence type="ECO:0000256" key="1">
    <source>
        <dbReference type="SAM" id="SignalP"/>
    </source>
</evidence>
<evidence type="ECO:0008006" key="4">
    <source>
        <dbReference type="Google" id="ProtNLM"/>
    </source>
</evidence>
<accession>A0A439DY34</accession>
<gene>
    <name evidence="2" type="ORF">MELE44368_13360</name>
</gene>
<comment type="caution">
    <text evidence="2">The sequence shown here is derived from an EMBL/GenBank/DDBJ whole genome shotgun (WGS) entry which is preliminary data.</text>
</comment>
<evidence type="ECO:0000313" key="3">
    <source>
        <dbReference type="Proteomes" id="UP000287177"/>
    </source>
</evidence>
<protein>
    <recommendedName>
        <fullName evidence="4">Subtilisin inhibitor domain-containing protein</fullName>
    </recommendedName>
</protein>
<proteinExistence type="predicted"/>
<reference evidence="2 3" key="1">
    <citation type="submission" date="2013-06" db="EMBL/GenBank/DDBJ databases">
        <title>The draft sequence of the Mycobacterium elephantis genome.</title>
        <authorList>
            <person name="Pettersson F.B."/>
            <person name="Das S."/>
            <person name="Dasgupta S."/>
            <person name="Bhattacharya A."/>
            <person name="Kirsebom L.A."/>
        </authorList>
    </citation>
    <scope>NUCLEOTIDE SEQUENCE [LARGE SCALE GENOMIC DNA]</scope>
    <source>
        <strain evidence="2 3">DSM 44368</strain>
    </source>
</reference>
<name>A0A439DY34_9MYCO</name>
<feature type="signal peptide" evidence="1">
    <location>
        <begin position="1"/>
        <end position="32"/>
    </location>
</feature>
<organism evidence="2 3">
    <name type="scientific">Mycolicibacterium elephantis DSM 44368</name>
    <dbReference type="NCBI Taxonomy" id="1335622"/>
    <lineage>
        <taxon>Bacteria</taxon>
        <taxon>Bacillati</taxon>
        <taxon>Actinomycetota</taxon>
        <taxon>Actinomycetes</taxon>
        <taxon>Mycobacteriales</taxon>
        <taxon>Mycobacteriaceae</taxon>
        <taxon>Mycolicibacterium</taxon>
    </lineage>
</organism>
<keyword evidence="1" id="KW-0732">Signal</keyword>
<dbReference type="Proteomes" id="UP000287177">
    <property type="component" value="Unassembled WGS sequence"/>
</dbReference>